<sequence length="341" mass="38398">MAIANANCREFTYTHSHVYGNRGSLRLGNVPTMASPKFQQPRVPSTTPPSIPSSPLQTNHILQNRSFVDTDPAKHGFQQPRIPSATPPHILTGPLPTNQNSQNRNFIDTYPPQHLLPVTRNVPNAHRPTQAPLHRFPSFLPAAYPPHIESIFADEFSRTYDTQIPKPSPRPLLYQFKSELATHLLSLGVLEPDWPTKYSYAFFRVRGQGQHVYTHLGVSTTYGNYSNDPNMATAVRCRRIQQCWGDQIPPRPKEGWKHGQCAETQSLPAVVSLCEQLGLTDSPVIIHSFAINKRQEPSGMCGNCLDYVHARIVLRYRKWTVVDMAISVAYNSVRGPYVWQG</sequence>
<feature type="region of interest" description="Disordered" evidence="1">
    <location>
        <begin position="37"/>
        <end position="57"/>
    </location>
</feature>
<gene>
    <name evidence="2" type="ORF">FA15DRAFT_761117</name>
</gene>
<proteinExistence type="predicted"/>
<evidence type="ECO:0000313" key="2">
    <source>
        <dbReference type="EMBL" id="TFK17313.1"/>
    </source>
</evidence>
<dbReference type="Proteomes" id="UP000307440">
    <property type="component" value="Unassembled WGS sequence"/>
</dbReference>
<evidence type="ECO:0000313" key="3">
    <source>
        <dbReference type="Proteomes" id="UP000307440"/>
    </source>
</evidence>
<accession>A0A5C3KCD0</accession>
<reference evidence="2 3" key="1">
    <citation type="journal article" date="2019" name="Nat. Ecol. Evol.">
        <title>Megaphylogeny resolves global patterns of mushroom evolution.</title>
        <authorList>
            <person name="Varga T."/>
            <person name="Krizsan K."/>
            <person name="Foldi C."/>
            <person name="Dima B."/>
            <person name="Sanchez-Garcia M."/>
            <person name="Sanchez-Ramirez S."/>
            <person name="Szollosi G.J."/>
            <person name="Szarkandi J.G."/>
            <person name="Papp V."/>
            <person name="Albert L."/>
            <person name="Andreopoulos W."/>
            <person name="Angelini C."/>
            <person name="Antonin V."/>
            <person name="Barry K.W."/>
            <person name="Bougher N.L."/>
            <person name="Buchanan P."/>
            <person name="Buyck B."/>
            <person name="Bense V."/>
            <person name="Catcheside P."/>
            <person name="Chovatia M."/>
            <person name="Cooper J."/>
            <person name="Damon W."/>
            <person name="Desjardin D."/>
            <person name="Finy P."/>
            <person name="Geml J."/>
            <person name="Haridas S."/>
            <person name="Hughes K."/>
            <person name="Justo A."/>
            <person name="Karasinski D."/>
            <person name="Kautmanova I."/>
            <person name="Kiss B."/>
            <person name="Kocsube S."/>
            <person name="Kotiranta H."/>
            <person name="LaButti K.M."/>
            <person name="Lechner B.E."/>
            <person name="Liimatainen K."/>
            <person name="Lipzen A."/>
            <person name="Lukacs Z."/>
            <person name="Mihaltcheva S."/>
            <person name="Morgado L.N."/>
            <person name="Niskanen T."/>
            <person name="Noordeloos M.E."/>
            <person name="Ohm R.A."/>
            <person name="Ortiz-Santana B."/>
            <person name="Ovrebo C."/>
            <person name="Racz N."/>
            <person name="Riley R."/>
            <person name="Savchenko A."/>
            <person name="Shiryaev A."/>
            <person name="Soop K."/>
            <person name="Spirin V."/>
            <person name="Szebenyi C."/>
            <person name="Tomsovsky M."/>
            <person name="Tulloss R.E."/>
            <person name="Uehling J."/>
            <person name="Grigoriev I.V."/>
            <person name="Vagvolgyi C."/>
            <person name="Papp T."/>
            <person name="Martin F.M."/>
            <person name="Miettinen O."/>
            <person name="Hibbett D.S."/>
            <person name="Nagy L.G."/>
        </authorList>
    </citation>
    <scope>NUCLEOTIDE SEQUENCE [LARGE SCALE GENOMIC DNA]</scope>
    <source>
        <strain evidence="2 3">CBS 121175</strain>
    </source>
</reference>
<name>A0A5C3KCD0_COPMA</name>
<evidence type="ECO:0000256" key="1">
    <source>
        <dbReference type="SAM" id="MobiDB-lite"/>
    </source>
</evidence>
<keyword evidence="3" id="KW-1185">Reference proteome</keyword>
<organism evidence="2 3">
    <name type="scientific">Coprinopsis marcescibilis</name>
    <name type="common">Agaric fungus</name>
    <name type="synonym">Psathyrella marcescibilis</name>
    <dbReference type="NCBI Taxonomy" id="230819"/>
    <lineage>
        <taxon>Eukaryota</taxon>
        <taxon>Fungi</taxon>
        <taxon>Dikarya</taxon>
        <taxon>Basidiomycota</taxon>
        <taxon>Agaricomycotina</taxon>
        <taxon>Agaricomycetes</taxon>
        <taxon>Agaricomycetidae</taxon>
        <taxon>Agaricales</taxon>
        <taxon>Agaricineae</taxon>
        <taxon>Psathyrellaceae</taxon>
        <taxon>Coprinopsis</taxon>
    </lineage>
</organism>
<protein>
    <submittedName>
        <fullName evidence="2">Uncharacterized protein</fullName>
    </submittedName>
</protein>
<dbReference type="AlphaFoldDB" id="A0A5C3KCD0"/>
<dbReference type="OrthoDB" id="3056984at2759"/>
<dbReference type="EMBL" id="ML210531">
    <property type="protein sequence ID" value="TFK17313.1"/>
    <property type="molecule type" value="Genomic_DNA"/>
</dbReference>